<dbReference type="AlphaFoldDB" id="A0A8T2V7N2"/>
<evidence type="ECO:0000313" key="2">
    <source>
        <dbReference type="Proteomes" id="UP000825935"/>
    </source>
</evidence>
<protein>
    <recommendedName>
        <fullName evidence="3">PLAC8 family protein</fullName>
    </recommendedName>
</protein>
<evidence type="ECO:0008006" key="3">
    <source>
        <dbReference type="Google" id="ProtNLM"/>
    </source>
</evidence>
<evidence type="ECO:0000313" key="1">
    <source>
        <dbReference type="EMBL" id="KAH7440309.1"/>
    </source>
</evidence>
<sequence length="257" mass="28328">MGSFSMDKMEARQSYRNVWHTDLVGTMSADLPYFCFALWCSPCASYLLRKRALYGDLSRYVCCAGYMPCSGSCGESRCPELCLGTEVFCCFANSVQSTRFLLQDEFNLQTTKCDNCIIGFMFCLQQVACIFSLVAALSGVDELQEASNLLSCFANVVYCSVCACMQTQHKVELDKRDGKFGPTQAPPPQHMSRFDQSIPPAIGYAPGGAAPPVYGQPYATAYPPPPAPYVQQPYSAPYAQQPYPAPYAQQTYAHVPK</sequence>
<dbReference type="PANTHER" id="PTHR31152">
    <property type="entry name" value="PLAC8 FAMILY PROTEIN"/>
    <property type="match status" value="1"/>
</dbReference>
<proteinExistence type="predicted"/>
<dbReference type="EMBL" id="CM035409">
    <property type="protein sequence ID" value="KAH7440309.1"/>
    <property type="molecule type" value="Genomic_DNA"/>
</dbReference>
<dbReference type="Proteomes" id="UP000825935">
    <property type="component" value="Chromosome 4"/>
</dbReference>
<keyword evidence="2" id="KW-1185">Reference proteome</keyword>
<name>A0A8T2V7N2_CERRI</name>
<dbReference type="PANTHER" id="PTHR31152:SF1">
    <property type="entry name" value="PLAC8 FAMILY PROTEIN"/>
    <property type="match status" value="1"/>
</dbReference>
<reference evidence="1" key="1">
    <citation type="submission" date="2021-08" db="EMBL/GenBank/DDBJ databases">
        <title>WGS assembly of Ceratopteris richardii.</title>
        <authorList>
            <person name="Marchant D.B."/>
            <person name="Chen G."/>
            <person name="Jenkins J."/>
            <person name="Shu S."/>
            <person name="Leebens-Mack J."/>
            <person name="Grimwood J."/>
            <person name="Schmutz J."/>
            <person name="Soltis P."/>
            <person name="Soltis D."/>
            <person name="Chen Z.-H."/>
        </authorList>
    </citation>
    <scope>NUCLEOTIDE SEQUENCE</scope>
    <source>
        <strain evidence="1">Whitten #5841</strain>
        <tissue evidence="1">Leaf</tissue>
    </source>
</reference>
<accession>A0A8T2V7N2</accession>
<dbReference type="OrthoDB" id="998115at2759"/>
<comment type="caution">
    <text evidence="1">The sequence shown here is derived from an EMBL/GenBank/DDBJ whole genome shotgun (WGS) entry which is preliminary data.</text>
</comment>
<dbReference type="OMA" id="SPHENDA"/>
<gene>
    <name evidence="1" type="ORF">KP509_04G100800</name>
</gene>
<organism evidence="1 2">
    <name type="scientific">Ceratopteris richardii</name>
    <name type="common">Triangle waterfern</name>
    <dbReference type="NCBI Taxonomy" id="49495"/>
    <lineage>
        <taxon>Eukaryota</taxon>
        <taxon>Viridiplantae</taxon>
        <taxon>Streptophyta</taxon>
        <taxon>Embryophyta</taxon>
        <taxon>Tracheophyta</taxon>
        <taxon>Polypodiopsida</taxon>
        <taxon>Polypodiidae</taxon>
        <taxon>Polypodiales</taxon>
        <taxon>Pteridineae</taxon>
        <taxon>Pteridaceae</taxon>
        <taxon>Parkerioideae</taxon>
        <taxon>Ceratopteris</taxon>
    </lineage>
</organism>